<evidence type="ECO:0000256" key="1">
    <source>
        <dbReference type="SAM" id="MobiDB-lite"/>
    </source>
</evidence>
<keyword evidence="4" id="KW-1185">Reference proteome</keyword>
<reference evidence="2 4" key="1">
    <citation type="journal article" date="2014" name="BMC Genomics">
        <title>Genome sequence of Anopheles sinensis provides insight into genetics basis of mosquito competence for malaria parasites.</title>
        <authorList>
            <person name="Zhou D."/>
            <person name="Zhang D."/>
            <person name="Ding G."/>
            <person name="Shi L."/>
            <person name="Hou Q."/>
            <person name="Ye Y."/>
            <person name="Xu Y."/>
            <person name="Zhou H."/>
            <person name="Xiong C."/>
            <person name="Li S."/>
            <person name="Yu J."/>
            <person name="Hong S."/>
            <person name="Yu X."/>
            <person name="Zou P."/>
            <person name="Chen C."/>
            <person name="Chang X."/>
            <person name="Wang W."/>
            <person name="Lv Y."/>
            <person name="Sun Y."/>
            <person name="Ma L."/>
            <person name="Shen B."/>
            <person name="Zhu C."/>
        </authorList>
    </citation>
    <scope>NUCLEOTIDE SEQUENCE [LARGE SCALE GENOMIC DNA]</scope>
</reference>
<dbReference type="EMBL" id="ATLV01013070">
    <property type="status" value="NOT_ANNOTATED_CDS"/>
    <property type="molecule type" value="Genomic_DNA"/>
</dbReference>
<dbReference type="VEuPathDB" id="VectorBase:ASIC004371"/>
<sequence length="49" mass="5578">MFIFKTIRLHEPRAGHWCAGYRLDGAMSPVSFDPPEGEANDDDDGRWRG</sequence>
<protein>
    <submittedName>
        <fullName evidence="2 3">Uncharacterized protein</fullName>
    </submittedName>
</protein>
<evidence type="ECO:0000313" key="4">
    <source>
        <dbReference type="Proteomes" id="UP000030765"/>
    </source>
</evidence>
<proteinExistence type="predicted"/>
<evidence type="ECO:0000313" key="2">
    <source>
        <dbReference type="EMBL" id="KFB37164.1"/>
    </source>
</evidence>
<feature type="compositionally biased region" description="Acidic residues" evidence="1">
    <location>
        <begin position="35"/>
        <end position="49"/>
    </location>
</feature>
<feature type="region of interest" description="Disordered" evidence="1">
    <location>
        <begin position="27"/>
        <end position="49"/>
    </location>
</feature>
<dbReference type="EMBL" id="KE524837">
    <property type="protein sequence ID" value="KFB37164.1"/>
    <property type="molecule type" value="Genomic_DNA"/>
</dbReference>
<reference evidence="3" key="2">
    <citation type="submission" date="2020-05" db="UniProtKB">
        <authorList>
            <consortium name="EnsemblMetazoa"/>
        </authorList>
    </citation>
    <scope>IDENTIFICATION</scope>
</reference>
<evidence type="ECO:0000313" key="3">
    <source>
        <dbReference type="EnsemblMetazoa" id="ASIC004371-PA"/>
    </source>
</evidence>
<accession>A0A084VGS0</accession>
<dbReference type="Proteomes" id="UP000030765">
    <property type="component" value="Unassembled WGS sequence"/>
</dbReference>
<gene>
    <name evidence="2" type="ORF">ZHAS_00004371</name>
</gene>
<dbReference type="EnsemblMetazoa" id="ASIC004371-RA">
    <property type="protein sequence ID" value="ASIC004371-PA"/>
    <property type="gene ID" value="ASIC004371"/>
</dbReference>
<organism evidence="2">
    <name type="scientific">Anopheles sinensis</name>
    <name type="common">Mosquito</name>
    <dbReference type="NCBI Taxonomy" id="74873"/>
    <lineage>
        <taxon>Eukaryota</taxon>
        <taxon>Metazoa</taxon>
        <taxon>Ecdysozoa</taxon>
        <taxon>Arthropoda</taxon>
        <taxon>Hexapoda</taxon>
        <taxon>Insecta</taxon>
        <taxon>Pterygota</taxon>
        <taxon>Neoptera</taxon>
        <taxon>Endopterygota</taxon>
        <taxon>Diptera</taxon>
        <taxon>Nematocera</taxon>
        <taxon>Culicoidea</taxon>
        <taxon>Culicidae</taxon>
        <taxon>Anophelinae</taxon>
        <taxon>Anopheles</taxon>
    </lineage>
</organism>
<dbReference type="AlphaFoldDB" id="A0A084VGS0"/>
<name>A0A084VGS0_ANOSI</name>